<accession>A0A177NEB7</accession>
<dbReference type="EMBL" id="LUUJ01000076">
    <property type="protein sequence ID" value="OAI16255.1"/>
    <property type="molecule type" value="Genomic_DNA"/>
</dbReference>
<sequence length="126" mass="14224">MKAQAWNFALDGGLLWVGKLKVSTASEHDTHHLEDVLDSGNTSRDVYADKGYVDGEREARLQDQGWRMRIQHKAAKGKPQSECQQRRNQRIAQSRARVEHVYASLQQMGGKGLRCIGLDRAVYSSN</sequence>
<dbReference type="RefSeq" id="WP_231890795.1">
    <property type="nucleotide sequence ID" value="NZ_LUUJ01000076.1"/>
</dbReference>
<dbReference type="AlphaFoldDB" id="A0A177NEB7"/>
<evidence type="ECO:0000259" key="2">
    <source>
        <dbReference type="Pfam" id="PF01609"/>
    </source>
</evidence>
<dbReference type="GO" id="GO:0004803">
    <property type="term" value="F:transposase activity"/>
    <property type="evidence" value="ECO:0007669"/>
    <property type="project" value="InterPro"/>
</dbReference>
<organism evidence="3 4">
    <name type="scientific">Methylomonas koyamae</name>
    <dbReference type="NCBI Taxonomy" id="702114"/>
    <lineage>
        <taxon>Bacteria</taxon>
        <taxon>Pseudomonadati</taxon>
        <taxon>Pseudomonadota</taxon>
        <taxon>Gammaproteobacteria</taxon>
        <taxon>Methylococcales</taxon>
        <taxon>Methylococcaceae</taxon>
        <taxon>Methylomonas</taxon>
    </lineage>
</organism>
<evidence type="ECO:0000313" key="4">
    <source>
        <dbReference type="Proteomes" id="UP000077857"/>
    </source>
</evidence>
<evidence type="ECO:0000256" key="1">
    <source>
        <dbReference type="SAM" id="MobiDB-lite"/>
    </source>
</evidence>
<feature type="region of interest" description="Disordered" evidence="1">
    <location>
        <begin position="72"/>
        <end position="92"/>
    </location>
</feature>
<feature type="domain" description="Transposase IS4-like" evidence="2">
    <location>
        <begin position="20"/>
        <end position="121"/>
    </location>
</feature>
<reference evidence="3 4" key="1">
    <citation type="submission" date="2016-03" db="EMBL/GenBank/DDBJ databases">
        <authorList>
            <person name="Ploux O."/>
        </authorList>
    </citation>
    <scope>NUCLEOTIDE SEQUENCE [LARGE SCALE GENOMIC DNA]</scope>
    <source>
        <strain evidence="3 4">R-45378</strain>
    </source>
</reference>
<comment type="caution">
    <text evidence="3">The sequence shown here is derived from an EMBL/GenBank/DDBJ whole genome shotgun (WGS) entry which is preliminary data.</text>
</comment>
<dbReference type="Proteomes" id="UP000077857">
    <property type="component" value="Unassembled WGS sequence"/>
</dbReference>
<proteinExistence type="predicted"/>
<gene>
    <name evidence="3" type="ORF">A1507_11900</name>
</gene>
<dbReference type="GO" id="GO:0003677">
    <property type="term" value="F:DNA binding"/>
    <property type="evidence" value="ECO:0007669"/>
    <property type="project" value="InterPro"/>
</dbReference>
<name>A0A177NEB7_9GAMM</name>
<evidence type="ECO:0000313" key="3">
    <source>
        <dbReference type="EMBL" id="OAI16255.1"/>
    </source>
</evidence>
<dbReference type="InterPro" id="IPR002559">
    <property type="entry name" value="Transposase_11"/>
</dbReference>
<dbReference type="GO" id="GO:0006313">
    <property type="term" value="P:DNA transposition"/>
    <property type="evidence" value="ECO:0007669"/>
    <property type="project" value="InterPro"/>
</dbReference>
<protein>
    <recommendedName>
        <fullName evidence="2">Transposase IS4-like domain-containing protein</fullName>
    </recommendedName>
</protein>
<dbReference type="Pfam" id="PF01609">
    <property type="entry name" value="DDE_Tnp_1"/>
    <property type="match status" value="1"/>
</dbReference>